<protein>
    <submittedName>
        <fullName evidence="2">ECF transporter S component</fullName>
    </submittedName>
</protein>
<dbReference type="InterPro" id="IPR024529">
    <property type="entry name" value="ECF_trnsprt_substrate-spec"/>
</dbReference>
<proteinExistence type="predicted"/>
<keyword evidence="1" id="KW-1133">Transmembrane helix</keyword>
<feature type="transmembrane region" description="Helical" evidence="1">
    <location>
        <begin position="34"/>
        <end position="61"/>
    </location>
</feature>
<feature type="transmembrane region" description="Helical" evidence="1">
    <location>
        <begin position="102"/>
        <end position="125"/>
    </location>
</feature>
<dbReference type="Proteomes" id="UP001595901">
    <property type="component" value="Unassembled WGS sequence"/>
</dbReference>
<reference evidence="3" key="1">
    <citation type="journal article" date="2019" name="Int. J. Syst. Evol. Microbiol.">
        <title>The Global Catalogue of Microorganisms (GCM) 10K type strain sequencing project: providing services to taxonomists for standard genome sequencing and annotation.</title>
        <authorList>
            <consortium name="The Broad Institute Genomics Platform"/>
            <consortium name="The Broad Institute Genome Sequencing Center for Infectious Disease"/>
            <person name="Wu L."/>
            <person name="Ma J."/>
        </authorList>
    </citation>
    <scope>NUCLEOTIDE SEQUENCE [LARGE SCALE GENOMIC DNA]</scope>
    <source>
        <strain evidence="3">CCUG 58728</strain>
    </source>
</reference>
<feature type="transmembrane region" description="Helical" evidence="1">
    <location>
        <begin position="137"/>
        <end position="158"/>
    </location>
</feature>
<dbReference type="Gene3D" id="1.10.1760.20">
    <property type="match status" value="1"/>
</dbReference>
<keyword evidence="3" id="KW-1185">Reference proteome</keyword>
<feature type="transmembrane region" description="Helical" evidence="1">
    <location>
        <begin position="73"/>
        <end position="90"/>
    </location>
</feature>
<evidence type="ECO:0000313" key="2">
    <source>
        <dbReference type="EMBL" id="MFC3931406.1"/>
    </source>
</evidence>
<comment type="caution">
    <text evidence="2">The sequence shown here is derived from an EMBL/GenBank/DDBJ whole genome shotgun (WGS) entry which is preliminary data.</text>
</comment>
<organism evidence="2 3">
    <name type="scientific">Streptococcus dentapri</name>
    <dbReference type="NCBI Taxonomy" id="573564"/>
    <lineage>
        <taxon>Bacteria</taxon>
        <taxon>Bacillati</taxon>
        <taxon>Bacillota</taxon>
        <taxon>Bacilli</taxon>
        <taxon>Lactobacillales</taxon>
        <taxon>Streptococcaceae</taxon>
        <taxon>Streptococcus</taxon>
    </lineage>
</organism>
<evidence type="ECO:0000256" key="1">
    <source>
        <dbReference type="SAM" id="Phobius"/>
    </source>
</evidence>
<name>A0ABV8CZ08_9STRE</name>
<dbReference type="EMBL" id="JBHSAC010000010">
    <property type="protein sequence ID" value="MFC3931406.1"/>
    <property type="molecule type" value="Genomic_DNA"/>
</dbReference>
<dbReference type="RefSeq" id="WP_380429391.1">
    <property type="nucleotide sequence ID" value="NZ_JBHSAC010000010.1"/>
</dbReference>
<evidence type="ECO:0000313" key="3">
    <source>
        <dbReference type="Proteomes" id="UP001595901"/>
    </source>
</evidence>
<dbReference type="Pfam" id="PF12822">
    <property type="entry name" value="ECF_trnsprt"/>
    <property type="match status" value="1"/>
</dbReference>
<gene>
    <name evidence="2" type="ORF">ACFOSE_01135</name>
</gene>
<sequence>MALKRLTRLALLTALCIVLREAFSSLPNIQPITAIFLVVTIAYGLWDGIFLSSLTMVLTGFLIGFGEVVARQMLVFALLCIIWYFSYPFLKQLPFKLSASLQIIVVACLSILYGILLDIGSAYIYNVPVWTYILNGIYFNFLHAISTALFYPIILTIFRRLPHEKNID</sequence>
<keyword evidence="1" id="KW-0812">Transmembrane</keyword>
<keyword evidence="1" id="KW-0472">Membrane</keyword>
<accession>A0ABV8CZ08</accession>